<evidence type="ECO:0000259" key="1">
    <source>
        <dbReference type="Pfam" id="PF07883"/>
    </source>
</evidence>
<dbReference type="Gene3D" id="2.60.120.10">
    <property type="entry name" value="Jelly Rolls"/>
    <property type="match status" value="1"/>
</dbReference>
<organism evidence="2 3">
    <name type="scientific">Acetomicrobium mobile (strain ATCC BAA-54 / DSM 13181 / JCM 12221 / NGA)</name>
    <name type="common">Anaerobaculum mobile</name>
    <dbReference type="NCBI Taxonomy" id="891968"/>
    <lineage>
        <taxon>Bacteria</taxon>
        <taxon>Thermotogati</taxon>
        <taxon>Synergistota</taxon>
        <taxon>Synergistia</taxon>
        <taxon>Synergistales</taxon>
        <taxon>Acetomicrobiaceae</taxon>
        <taxon>Acetomicrobium</taxon>
    </lineage>
</organism>
<dbReference type="InterPro" id="IPR011051">
    <property type="entry name" value="RmlC_Cupin_sf"/>
</dbReference>
<dbReference type="Pfam" id="PF07883">
    <property type="entry name" value="Cupin_2"/>
    <property type="match status" value="1"/>
</dbReference>
<reference evidence="3" key="1">
    <citation type="journal article" date="2013" name="Stand. Genomic Sci.">
        <title>Complete genome sequence of the moderate thermophile Anaerobaculum mobile type strain (NGA(T)).</title>
        <authorList>
            <person name="Mavromatis K."/>
            <person name="Stackebrandt E."/>
            <person name="Held B."/>
            <person name="Lapidus A."/>
            <person name="Nolan M."/>
            <person name="Lucas S."/>
            <person name="Hammon N."/>
            <person name="Deshpande S."/>
            <person name="Cheng J.F."/>
            <person name="Tapia R."/>
            <person name="Goodwin L.A."/>
            <person name="Pitluck S."/>
            <person name="Liolios K."/>
            <person name="Pagani I."/>
            <person name="Ivanova N."/>
            <person name="Mikhailova N."/>
            <person name="Huntemann M."/>
            <person name="Pati A."/>
            <person name="Chen A."/>
            <person name="Palaniappan K."/>
            <person name="Land M."/>
            <person name="Rohde M."/>
            <person name="Spring S."/>
            <person name="Goker M."/>
            <person name="Woyke T."/>
            <person name="Detter J.C."/>
            <person name="Bristow J."/>
            <person name="Eisen J.A."/>
            <person name="Markowitz V."/>
            <person name="Hugenholtz P."/>
            <person name="Klenk H.P."/>
            <person name="Kyrpides N.C."/>
        </authorList>
    </citation>
    <scope>NUCLEOTIDE SEQUENCE</scope>
    <source>
        <strain evidence="3">ATCC BAA-54 / DSM 13181 / NGA</strain>
    </source>
</reference>
<name>I4BZ07_ACEMN</name>
<dbReference type="STRING" id="891968.Anamo_1928"/>
<gene>
    <name evidence="2" type="ordered locus">Anamo_1928</name>
</gene>
<dbReference type="AlphaFoldDB" id="I4BZ07"/>
<dbReference type="HOGENOM" id="CLU_2056184_0_0_0"/>
<keyword evidence="3" id="KW-1185">Reference proteome</keyword>
<accession>I4BZ07</accession>
<dbReference type="KEGG" id="amo:Anamo_1928"/>
<dbReference type="EMBL" id="CP003198">
    <property type="protein sequence ID" value="AFM22514.1"/>
    <property type="molecule type" value="Genomic_DNA"/>
</dbReference>
<dbReference type="SUPFAM" id="SSF51182">
    <property type="entry name" value="RmlC-like cupins"/>
    <property type="match status" value="1"/>
</dbReference>
<protein>
    <submittedName>
        <fullName evidence="2">Cupin domain-containing protein</fullName>
    </submittedName>
</protein>
<dbReference type="InterPro" id="IPR013096">
    <property type="entry name" value="Cupin_2"/>
</dbReference>
<evidence type="ECO:0000313" key="2">
    <source>
        <dbReference type="EMBL" id="AFM22514.1"/>
    </source>
</evidence>
<feature type="domain" description="Cupin type-2" evidence="1">
    <location>
        <begin position="45"/>
        <end position="104"/>
    </location>
</feature>
<proteinExistence type="predicted"/>
<sequence>MGTHIFSCSNFWKDAINKAQTILRLANITEIGILKVEPLARLPKSGFSIHENSYEFGYVLEGNVIIGNGIEEKEIKEGEIFYNDPCTPHYTSNNTIKPSKVLWFLIPPLNN</sequence>
<dbReference type="InterPro" id="IPR014710">
    <property type="entry name" value="RmlC-like_jellyroll"/>
</dbReference>
<dbReference type="Proteomes" id="UP000006061">
    <property type="component" value="Chromosome"/>
</dbReference>
<evidence type="ECO:0000313" key="3">
    <source>
        <dbReference type="Proteomes" id="UP000006061"/>
    </source>
</evidence>